<evidence type="ECO:0000256" key="3">
    <source>
        <dbReference type="PROSITE-ProRule" id="PRU00221"/>
    </source>
</evidence>
<dbReference type="Proteomes" id="UP000736672">
    <property type="component" value="Unassembled WGS sequence"/>
</dbReference>
<dbReference type="Gene3D" id="3.40.50.300">
    <property type="entry name" value="P-loop containing nucleotide triphosphate hydrolases"/>
    <property type="match status" value="1"/>
</dbReference>
<feature type="repeat" description="WD" evidence="3">
    <location>
        <begin position="954"/>
        <end position="994"/>
    </location>
</feature>
<dbReference type="PROSITE" id="PS50837">
    <property type="entry name" value="NACHT"/>
    <property type="match status" value="1"/>
</dbReference>
<organism evidence="6 7">
    <name type="scientific">Fusarium solani</name>
    <name type="common">Filamentous fungus</name>
    <dbReference type="NCBI Taxonomy" id="169388"/>
    <lineage>
        <taxon>Eukaryota</taxon>
        <taxon>Fungi</taxon>
        <taxon>Dikarya</taxon>
        <taxon>Ascomycota</taxon>
        <taxon>Pezizomycotina</taxon>
        <taxon>Sordariomycetes</taxon>
        <taxon>Hypocreomycetidae</taxon>
        <taxon>Hypocreales</taxon>
        <taxon>Nectriaceae</taxon>
        <taxon>Fusarium</taxon>
        <taxon>Fusarium solani species complex</taxon>
    </lineage>
</organism>
<dbReference type="InterPro" id="IPR036322">
    <property type="entry name" value="WD40_repeat_dom_sf"/>
</dbReference>
<dbReference type="Gene3D" id="2.130.10.10">
    <property type="entry name" value="YVTN repeat-like/Quinoprotein amine dehydrogenase"/>
    <property type="match status" value="3"/>
</dbReference>
<dbReference type="InterPro" id="IPR050505">
    <property type="entry name" value="WDR55/POC1"/>
</dbReference>
<proteinExistence type="predicted"/>
<keyword evidence="7" id="KW-1185">Reference proteome</keyword>
<dbReference type="InterPro" id="IPR027417">
    <property type="entry name" value="P-loop_NTPase"/>
</dbReference>
<feature type="domain" description="NACHT" evidence="5">
    <location>
        <begin position="92"/>
        <end position="242"/>
    </location>
</feature>
<feature type="repeat" description="WD" evidence="3">
    <location>
        <begin position="790"/>
        <end position="831"/>
    </location>
</feature>
<comment type="caution">
    <text evidence="6">The sequence shown here is derived from an EMBL/GenBank/DDBJ whole genome shotgun (WGS) entry which is preliminary data.</text>
</comment>
<dbReference type="InterPro" id="IPR056884">
    <property type="entry name" value="NPHP3-like_N"/>
</dbReference>
<dbReference type="SMART" id="SM00320">
    <property type="entry name" value="WD40"/>
    <property type="match status" value="9"/>
</dbReference>
<dbReference type="PROSITE" id="PS50294">
    <property type="entry name" value="WD_REPEATS_REGION"/>
    <property type="match status" value="1"/>
</dbReference>
<evidence type="ECO:0000313" key="7">
    <source>
        <dbReference type="Proteomes" id="UP000736672"/>
    </source>
</evidence>
<gene>
    <name evidence="6" type="ORF">B0J15DRAFT_581380</name>
</gene>
<dbReference type="SUPFAM" id="SSF52540">
    <property type="entry name" value="P-loop containing nucleoside triphosphate hydrolases"/>
    <property type="match status" value="1"/>
</dbReference>
<evidence type="ECO:0000256" key="4">
    <source>
        <dbReference type="SAM" id="Coils"/>
    </source>
</evidence>
<accession>A0A9P9HWX6</accession>
<protein>
    <recommendedName>
        <fullName evidence="5">NACHT domain-containing protein</fullName>
    </recommendedName>
</protein>
<feature type="non-terminal residue" evidence="6">
    <location>
        <position position="1"/>
    </location>
</feature>
<dbReference type="InterPro" id="IPR024977">
    <property type="entry name" value="Apc4-like_WD40_dom"/>
</dbReference>
<dbReference type="OrthoDB" id="7464126at2759"/>
<evidence type="ECO:0000313" key="6">
    <source>
        <dbReference type="EMBL" id="KAH7264442.1"/>
    </source>
</evidence>
<keyword evidence="2" id="KW-0677">Repeat</keyword>
<evidence type="ECO:0000259" key="5">
    <source>
        <dbReference type="PROSITE" id="PS50837"/>
    </source>
</evidence>
<keyword evidence="1 3" id="KW-0853">WD repeat</keyword>
<dbReference type="InterPro" id="IPR007111">
    <property type="entry name" value="NACHT_NTPase"/>
</dbReference>
<keyword evidence="4" id="KW-0175">Coiled coil</keyword>
<dbReference type="SUPFAM" id="SSF50978">
    <property type="entry name" value="WD40 repeat-like"/>
    <property type="match status" value="1"/>
</dbReference>
<sequence length="1300" mass="146258">MSATHVGRGDMFHNAGTQNICKDSGTQIIQTGPDDEATQDRRCSKYLEQNGYDPADQKANAERQGGQLFEGACQWIYDNAEFQQWANGTDPPSLWLHGGPGKGKSMLLCSVINHLLKWAEGAPDGSHPSCLVAYSFFSDPDGVYEASFVVASLVYGLVKQQPSYLRRVSKVYDHENKYPFQGRRSFTALEKILEDMLRDATGNRVILVVDALDECKTDLDRLLDLILRTSSIQNVRWLVSSRGLRTIHQKFDATESKMRKLSLDQTGADIQKAVQVYTRHQMWRLHHLRMSEEEREELENRLLRKAGGTFLWLSIVMAELGNVASWDIDDVVDGLPDDLESLYVNLLQSLLEGVEQKKNKNLVKDVLYKTLVTTAAALRPLYIEELKELAEFPAKIRDNSQVEEVIDKCGAFLTCQNNQVFLIHLSAKEFLTPEKLQSAFQSNHVDIHSHLFSRSMSVMEENLKRDIYNLKKPEIPIWEIDLTRSPDPLSGLKYSCVHWIDHLEQVQFQNRSHYQAVRLFIENSLLRWLEAMSLQKKIEEAINAVEKLRSLMQNTKDYELDTLTDDTARFVEVHRETIRIHPLQIYISALLFSPTGSCVRRFYRGEEPDWISLKSKRETTWSPRAERLFTLAPPSMLDISTDGNLLASIFRPDWQDEEWEELYDELEWEWGADYPHSQHPSSLLEIWDLNSHEPISRLGLDFNVLAIGFLRDGKRLALAGNPNRFEIWNAETGSRLQTLQSLDEPSVCFTSLALSTSAHLDPNEDVIASGLDNGAVRFWNPATGDCTRSIHTSGERVGALTFSQDGQKLAVGLENGTVEVWDFRSGTLVWKLKGDGDTIASMTFLGDDQLVSTSEGDEISIWDLQTGGCIRNLYMWTVGLVVSLGSGGLFASATRDEPMVRIWNNKGDSIQLFEGNEEGSNVLAFCPEQQLLAHATFYGVDIWDLKLFPFIKHIPLHIEQVLSTTLSSDSLLLASGSEDSIKIWNTTNGTCIRSIDCDLVGGELAFSPNSRYLVSRCRTVLAELTIWNADDGQAVKTFPKVRGWEAFSPDGRLLALALSSIVTVWDMDASKQHHQIQCSATCLVFSADGNKLALASDTKLEIWDMSNGKRIWTVGHQRTRVRSITLSADTRLLAAASQRGIDVWDVSAGELRVPIFAGQSLHHTVYAVAFSPNRELLAWISDGEIGMRNLKDGRETRFSLDGGKRRFSSYEWLSSGPGLSGRATIQFKGPDCSRLCTSIGDLDINADGAITGFHGYHLDEDHKWIMRGEERMVLLPKEYRGGPAIAEARVCELSIAKLVF</sequence>
<dbReference type="PANTHER" id="PTHR44019:SF8">
    <property type="entry name" value="POC1 CENTRIOLAR PROTEIN HOMOLOG"/>
    <property type="match status" value="1"/>
</dbReference>
<dbReference type="EMBL" id="JAGTJS010000007">
    <property type="protein sequence ID" value="KAH7264442.1"/>
    <property type="molecule type" value="Genomic_DNA"/>
</dbReference>
<reference evidence="6" key="1">
    <citation type="journal article" date="2021" name="Nat. Commun.">
        <title>Genetic determinants of endophytism in the Arabidopsis root mycobiome.</title>
        <authorList>
            <person name="Mesny F."/>
            <person name="Miyauchi S."/>
            <person name="Thiergart T."/>
            <person name="Pickel B."/>
            <person name="Atanasova L."/>
            <person name="Karlsson M."/>
            <person name="Huettel B."/>
            <person name="Barry K.W."/>
            <person name="Haridas S."/>
            <person name="Chen C."/>
            <person name="Bauer D."/>
            <person name="Andreopoulos W."/>
            <person name="Pangilinan J."/>
            <person name="LaButti K."/>
            <person name="Riley R."/>
            <person name="Lipzen A."/>
            <person name="Clum A."/>
            <person name="Drula E."/>
            <person name="Henrissat B."/>
            <person name="Kohler A."/>
            <person name="Grigoriev I.V."/>
            <person name="Martin F.M."/>
            <person name="Hacquard S."/>
        </authorList>
    </citation>
    <scope>NUCLEOTIDE SEQUENCE</scope>
    <source>
        <strain evidence="6">FSSC 5 MPI-SDFR-AT-0091</strain>
    </source>
</reference>
<dbReference type="Pfam" id="PF12894">
    <property type="entry name" value="ANAPC4_WD40"/>
    <property type="match status" value="1"/>
</dbReference>
<feature type="coiled-coil region" evidence="4">
    <location>
        <begin position="531"/>
        <end position="558"/>
    </location>
</feature>
<dbReference type="Pfam" id="PF00400">
    <property type="entry name" value="WD40"/>
    <property type="match status" value="1"/>
</dbReference>
<evidence type="ECO:0000256" key="2">
    <source>
        <dbReference type="ARBA" id="ARBA00022737"/>
    </source>
</evidence>
<dbReference type="InterPro" id="IPR001680">
    <property type="entry name" value="WD40_rpt"/>
</dbReference>
<dbReference type="PANTHER" id="PTHR44019">
    <property type="entry name" value="WD REPEAT-CONTAINING PROTEIN 55"/>
    <property type="match status" value="1"/>
</dbReference>
<dbReference type="Pfam" id="PF24883">
    <property type="entry name" value="NPHP3_N"/>
    <property type="match status" value="1"/>
</dbReference>
<evidence type="ECO:0000256" key="1">
    <source>
        <dbReference type="ARBA" id="ARBA00022574"/>
    </source>
</evidence>
<dbReference type="PROSITE" id="PS50082">
    <property type="entry name" value="WD_REPEATS_2"/>
    <property type="match status" value="3"/>
</dbReference>
<feature type="repeat" description="WD" evidence="3">
    <location>
        <begin position="832"/>
        <end position="872"/>
    </location>
</feature>
<dbReference type="InterPro" id="IPR015943">
    <property type="entry name" value="WD40/YVTN_repeat-like_dom_sf"/>
</dbReference>
<dbReference type="SUPFAM" id="SSF101908">
    <property type="entry name" value="Putative isomerase YbhE"/>
    <property type="match status" value="1"/>
</dbReference>
<name>A0A9P9HWX6_FUSSL</name>